<dbReference type="Proteomes" id="UP000245081">
    <property type="component" value="Unassembled WGS sequence"/>
</dbReference>
<sequence>MSEFLQFITPVALGGVYLWAVFWHKGTPEKSKVEQLADYQFPEVVRYVFRREHPGYDQADEDLAFKGLCEFFLLLFLEKEANRSLQLGMPSALIDDAWHAFIVCTHDYEKFCKHFYGRLIHHFPDVGALPHSMEDARVFKPDVMNTWKALKQNYKKWPGLFEPFNGLPLLFAADSSSSVSPGWIWSEESLKRLDTATLTPHKKGGSTVNEFTDGAAAVAGVVAVDGCGSAGTSCSAGGSGCGGGSCGSGCGGGGSGCGGC</sequence>
<evidence type="ECO:0000313" key="1">
    <source>
        <dbReference type="EMBL" id="GBG14501.1"/>
    </source>
</evidence>
<protein>
    <submittedName>
        <fullName evidence="1">Uncharacterized protein</fullName>
    </submittedName>
</protein>
<organism evidence="1 2">
    <name type="scientific">Novimethylophilus kurashikiensis</name>
    <dbReference type="NCBI Taxonomy" id="1825523"/>
    <lineage>
        <taxon>Bacteria</taxon>
        <taxon>Pseudomonadati</taxon>
        <taxon>Pseudomonadota</taxon>
        <taxon>Betaproteobacteria</taxon>
        <taxon>Nitrosomonadales</taxon>
        <taxon>Methylophilaceae</taxon>
        <taxon>Novimethylophilus</taxon>
    </lineage>
</organism>
<name>A0A2R5FCR1_9PROT</name>
<evidence type="ECO:0000313" key="2">
    <source>
        <dbReference type="Proteomes" id="UP000245081"/>
    </source>
</evidence>
<comment type="caution">
    <text evidence="1">The sequence shown here is derived from an EMBL/GenBank/DDBJ whole genome shotgun (WGS) entry which is preliminary data.</text>
</comment>
<reference evidence="1 2" key="1">
    <citation type="journal article" date="2018" name="Environ. Microbiol.">
        <title>Isolation and genomic characterization of Novimethylophilus kurashikiensis gen. nov. sp. nov., a new lanthanide-dependent methylotrophic species of Methylophilaceae.</title>
        <authorList>
            <person name="Lv H."/>
            <person name="Sahin N."/>
            <person name="Tani A."/>
        </authorList>
    </citation>
    <scope>NUCLEOTIDE SEQUENCE [LARGE SCALE GENOMIC DNA]</scope>
    <source>
        <strain evidence="1 2">La2-4</strain>
    </source>
</reference>
<gene>
    <name evidence="1" type="ORF">NMK_2100</name>
</gene>
<accession>A0A2R5FCR1</accession>
<dbReference type="AlphaFoldDB" id="A0A2R5FCR1"/>
<dbReference type="EMBL" id="BDOQ01000008">
    <property type="protein sequence ID" value="GBG14501.1"/>
    <property type="molecule type" value="Genomic_DNA"/>
</dbReference>
<dbReference type="OrthoDB" id="278697at2"/>
<keyword evidence="2" id="KW-1185">Reference proteome</keyword>
<proteinExistence type="predicted"/>
<dbReference type="RefSeq" id="WP_109015693.1">
    <property type="nucleotide sequence ID" value="NZ_BDOQ01000008.1"/>
</dbReference>